<reference evidence="1 2" key="1">
    <citation type="journal article" date="2017" name="Curr. Biol.">
        <title>Genome architecture and evolution of a unichromosomal asexual nematode.</title>
        <authorList>
            <person name="Fradin H."/>
            <person name="Zegar C."/>
            <person name="Gutwein M."/>
            <person name="Lucas J."/>
            <person name="Kovtun M."/>
            <person name="Corcoran D."/>
            <person name="Baugh L.R."/>
            <person name="Kiontke K."/>
            <person name="Gunsalus K."/>
            <person name="Fitch D.H."/>
            <person name="Piano F."/>
        </authorList>
    </citation>
    <scope>NUCLEOTIDE SEQUENCE [LARGE SCALE GENOMIC DNA]</scope>
    <source>
        <strain evidence="1">PF1309</strain>
    </source>
</reference>
<proteinExistence type="predicted"/>
<gene>
    <name evidence="1" type="ORF">WR25_16312</name>
</gene>
<dbReference type="OrthoDB" id="5786296at2759"/>
<organism evidence="1 2">
    <name type="scientific">Diploscapter pachys</name>
    <dbReference type="NCBI Taxonomy" id="2018661"/>
    <lineage>
        <taxon>Eukaryota</taxon>
        <taxon>Metazoa</taxon>
        <taxon>Ecdysozoa</taxon>
        <taxon>Nematoda</taxon>
        <taxon>Chromadorea</taxon>
        <taxon>Rhabditida</taxon>
        <taxon>Rhabditina</taxon>
        <taxon>Rhabditomorpha</taxon>
        <taxon>Rhabditoidea</taxon>
        <taxon>Rhabditidae</taxon>
        <taxon>Diploscapter</taxon>
    </lineage>
</organism>
<sequence length="270" mass="30805">MANIAKTTLSTVEHKAAQARHIRSLVLVNLPRFFKPDVYIWNRYSHVDALLIDIAIRQNEKHLGPFRRMALFKAITGTRYNPQIFIEPTSPLVDENAWKTDVLLCHHLQLDGFSVRGWKENILDDIGDLLVRKKDGTHGTVSNLDVFSENDPLIRSLQIGDGSSNSEQCEPWSYLHHSFIINVPTRVLSCVIFEYHQLWEASSPTLHMKELEEAAHKAKAMGVQPLARRARRSVSYNDIEMEFRTLKSIGFTGAVIRNPALVNLVHEIFT</sequence>
<comment type="caution">
    <text evidence="1">The sequence shown here is derived from an EMBL/GenBank/DDBJ whole genome shotgun (WGS) entry which is preliminary data.</text>
</comment>
<dbReference type="AlphaFoldDB" id="A0A2A2JCM9"/>
<evidence type="ECO:0000313" key="2">
    <source>
        <dbReference type="Proteomes" id="UP000218231"/>
    </source>
</evidence>
<keyword evidence="2" id="KW-1185">Reference proteome</keyword>
<evidence type="ECO:0000313" key="1">
    <source>
        <dbReference type="EMBL" id="PAV59506.1"/>
    </source>
</evidence>
<dbReference type="EMBL" id="LIAE01010517">
    <property type="protein sequence ID" value="PAV59506.1"/>
    <property type="molecule type" value="Genomic_DNA"/>
</dbReference>
<dbReference type="Proteomes" id="UP000218231">
    <property type="component" value="Unassembled WGS sequence"/>
</dbReference>
<name>A0A2A2JCM9_9BILA</name>
<accession>A0A2A2JCM9</accession>
<protein>
    <submittedName>
        <fullName evidence="1">Uncharacterized protein</fullName>
    </submittedName>
</protein>